<evidence type="ECO:0008006" key="3">
    <source>
        <dbReference type="Google" id="ProtNLM"/>
    </source>
</evidence>
<accession>A0AAX0H934</accession>
<dbReference type="Proteomes" id="UP000093100">
    <property type="component" value="Unassembled WGS sequence"/>
</dbReference>
<reference evidence="1 2" key="1">
    <citation type="journal article" date="2016" name="Genome Biol. Evol.">
        <title>Comparative Genomics of Campylobacter fetus from Reptiles and Mammals Reveals Divergent Evolution in Host-Associated Lineages.</title>
        <authorList>
            <person name="Gilbert M.J."/>
            <person name="Miller W.G."/>
            <person name="Yee E."/>
            <person name="Zomer A.L."/>
            <person name="van der Graaf-van Bloois L."/>
            <person name="Fitzgerald C."/>
            <person name="Forbes K.J."/>
            <person name="Meric G."/>
            <person name="Sheppard S.K."/>
            <person name="Wagenaar J.A."/>
            <person name="Duim B."/>
        </authorList>
    </citation>
    <scope>NUCLEOTIDE SEQUENCE [LARGE SCALE GENOMIC DNA]</scope>
    <source>
        <strain evidence="1 2">12S02225-3</strain>
    </source>
</reference>
<sequence length="86" mass="9946">MKSYCLKLDDDTFAQLNQIVKNSKTTMAEFIRNALDQKLKETKGSLSYRLTTLSYCDKKESDEILDSLKHLNDDELKIAKKETINL</sequence>
<evidence type="ECO:0000313" key="2">
    <source>
        <dbReference type="Proteomes" id="UP000093100"/>
    </source>
</evidence>
<organism evidence="1 2">
    <name type="scientific">Campylobacter fetus subsp. testudinum</name>
    <dbReference type="NCBI Taxonomy" id="1507806"/>
    <lineage>
        <taxon>Bacteria</taxon>
        <taxon>Pseudomonadati</taxon>
        <taxon>Campylobacterota</taxon>
        <taxon>Epsilonproteobacteria</taxon>
        <taxon>Campylobacterales</taxon>
        <taxon>Campylobacteraceae</taxon>
        <taxon>Campylobacter</taxon>
    </lineage>
</organism>
<dbReference type="EMBL" id="LFLK01000017">
    <property type="protein sequence ID" value="OCR89992.1"/>
    <property type="molecule type" value="Genomic_DNA"/>
</dbReference>
<name>A0AAX0H934_CAMFE</name>
<protein>
    <recommendedName>
        <fullName evidence="3">Ribbon-helix-helix protein CopG domain-containing protein</fullName>
    </recommendedName>
</protein>
<dbReference type="RefSeq" id="WP_065838945.1">
    <property type="nucleotide sequence ID" value="NZ_CP027287.1"/>
</dbReference>
<proteinExistence type="predicted"/>
<comment type="caution">
    <text evidence="1">The sequence shown here is derived from an EMBL/GenBank/DDBJ whole genome shotgun (WGS) entry which is preliminary data.</text>
</comment>
<evidence type="ECO:0000313" key="1">
    <source>
        <dbReference type="EMBL" id="OCR89992.1"/>
    </source>
</evidence>
<dbReference type="AlphaFoldDB" id="A0AAX0H934"/>
<gene>
    <name evidence="1" type="ORF">CFT12S02225_09000</name>
</gene>